<dbReference type="InterPro" id="IPR025943">
    <property type="entry name" value="Sigma_54_int_dom_ATP-bd_2"/>
</dbReference>
<dbReference type="SMART" id="SM00382">
    <property type="entry name" value="AAA"/>
    <property type="match status" value="1"/>
</dbReference>
<dbReference type="STRING" id="1123291.SAMN04490355_104911"/>
<accession>A0A1I4NMQ4</accession>
<dbReference type="InterPro" id="IPR003593">
    <property type="entry name" value="AAA+_ATPase"/>
</dbReference>
<evidence type="ECO:0000256" key="1">
    <source>
        <dbReference type="ARBA" id="ARBA00022741"/>
    </source>
</evidence>
<dbReference type="FunFam" id="3.40.50.300:FF:000006">
    <property type="entry name" value="DNA-binding transcriptional regulator NtrC"/>
    <property type="match status" value="1"/>
</dbReference>
<keyword evidence="3" id="KW-0805">Transcription regulation</keyword>
<dbReference type="GO" id="GO:0043565">
    <property type="term" value="F:sequence-specific DNA binding"/>
    <property type="evidence" value="ECO:0007669"/>
    <property type="project" value="InterPro"/>
</dbReference>
<dbReference type="GO" id="GO:0006355">
    <property type="term" value="P:regulation of DNA-templated transcription"/>
    <property type="evidence" value="ECO:0007669"/>
    <property type="project" value="InterPro"/>
</dbReference>
<dbReference type="Gene3D" id="3.30.450.20">
    <property type="entry name" value="PAS domain"/>
    <property type="match status" value="1"/>
</dbReference>
<dbReference type="InterPro" id="IPR058031">
    <property type="entry name" value="AAA_lid_NorR"/>
</dbReference>
<sequence length="471" mass="52902">MVHEAHDDLNELKHVFASPEYAEKWYIQILNSINNGILVTDDQLIVRYVNAQYTRITSIKEKDILGQPLKKVRPGAKLPQVIEKGESLVGVYRREGDTEYIVDMAPIIVEGAIIGGVSVVKDITEVRRLSEEIKTFAKKTGRLKTMVDRIYKAKYTFDDIIGSSSPIQEAVRVAKRAAQGNADILITGKSGTGKELFAQAIHNASNRGYGPFVALNCAAIAPSLIESELFGYEEGAFTGAKKGGRVGLFEIASGGTIFLDEIAELNLEVQAKLLRVLQERSIRRVGETSEVSVDIRVMAATNKDLYQMVQDGKFRADVYYRLNVLNVHLPPLAERGQDIILLANQFFQFYFQKIGRTFEVDKQILKALLHYSWSGNVRELRNVIEYAVNMCEDNVITTLHLPKWFKVDDDSRKSIHSLSQMVQEFERRTIQNAIAHYGSSVESKQRIAKELGISVATLYNKIKADPLSDEK</sequence>
<protein>
    <submittedName>
        <fullName evidence="7">PAS domain S-box-containing protein</fullName>
    </submittedName>
</protein>
<dbReference type="SUPFAM" id="SSF46689">
    <property type="entry name" value="Homeodomain-like"/>
    <property type="match status" value="1"/>
</dbReference>
<dbReference type="InterPro" id="IPR009057">
    <property type="entry name" value="Homeodomain-like_sf"/>
</dbReference>
<dbReference type="OrthoDB" id="9771372at2"/>
<proteinExistence type="predicted"/>
<dbReference type="GO" id="GO:0005524">
    <property type="term" value="F:ATP binding"/>
    <property type="evidence" value="ECO:0007669"/>
    <property type="project" value="UniProtKB-KW"/>
</dbReference>
<evidence type="ECO:0000259" key="6">
    <source>
        <dbReference type="PROSITE" id="PS50112"/>
    </source>
</evidence>
<dbReference type="CDD" id="cd00130">
    <property type="entry name" value="PAS"/>
    <property type="match status" value="1"/>
</dbReference>
<dbReference type="EMBL" id="FOTS01000049">
    <property type="protein sequence ID" value="SFM16630.1"/>
    <property type="molecule type" value="Genomic_DNA"/>
</dbReference>
<dbReference type="Proteomes" id="UP000199520">
    <property type="component" value="Unassembled WGS sequence"/>
</dbReference>
<keyword evidence="1" id="KW-0547">Nucleotide-binding</keyword>
<evidence type="ECO:0000256" key="4">
    <source>
        <dbReference type="ARBA" id="ARBA00023163"/>
    </source>
</evidence>
<dbReference type="Pfam" id="PF00989">
    <property type="entry name" value="PAS"/>
    <property type="match status" value="1"/>
</dbReference>
<dbReference type="SUPFAM" id="SSF52540">
    <property type="entry name" value="P-loop containing nucleoside triphosphate hydrolases"/>
    <property type="match status" value="1"/>
</dbReference>
<dbReference type="CDD" id="cd00009">
    <property type="entry name" value="AAA"/>
    <property type="match status" value="1"/>
</dbReference>
<dbReference type="Gene3D" id="3.40.50.300">
    <property type="entry name" value="P-loop containing nucleotide triphosphate hydrolases"/>
    <property type="match status" value="1"/>
</dbReference>
<evidence type="ECO:0000313" key="8">
    <source>
        <dbReference type="Proteomes" id="UP000199520"/>
    </source>
</evidence>
<dbReference type="PROSITE" id="PS00676">
    <property type="entry name" value="SIGMA54_INTERACT_2"/>
    <property type="match status" value="1"/>
</dbReference>
<dbReference type="InterPro" id="IPR002197">
    <property type="entry name" value="HTH_Fis"/>
</dbReference>
<gene>
    <name evidence="7" type="ORF">SAMN04490355_104911</name>
</gene>
<dbReference type="Pfam" id="PF02954">
    <property type="entry name" value="HTH_8"/>
    <property type="match status" value="1"/>
</dbReference>
<feature type="domain" description="PAS" evidence="6">
    <location>
        <begin position="22"/>
        <end position="67"/>
    </location>
</feature>
<name>A0A1I4NMQ4_9FIRM</name>
<keyword evidence="2" id="KW-0067">ATP-binding</keyword>
<evidence type="ECO:0000313" key="7">
    <source>
        <dbReference type="EMBL" id="SFM16630.1"/>
    </source>
</evidence>
<dbReference type="Gene3D" id="1.10.8.60">
    <property type="match status" value="1"/>
</dbReference>
<evidence type="ECO:0000256" key="3">
    <source>
        <dbReference type="ARBA" id="ARBA00023015"/>
    </source>
</evidence>
<dbReference type="PANTHER" id="PTHR32071:SF57">
    <property type="entry name" value="C4-DICARBOXYLATE TRANSPORT TRANSCRIPTIONAL REGULATORY PROTEIN DCTD"/>
    <property type="match status" value="1"/>
</dbReference>
<dbReference type="NCBIfam" id="TIGR00229">
    <property type="entry name" value="sensory_box"/>
    <property type="match status" value="1"/>
</dbReference>
<evidence type="ECO:0000256" key="2">
    <source>
        <dbReference type="ARBA" id="ARBA00022840"/>
    </source>
</evidence>
<organism evidence="7 8">
    <name type="scientific">Pelosinus propionicus DSM 13327</name>
    <dbReference type="NCBI Taxonomy" id="1123291"/>
    <lineage>
        <taxon>Bacteria</taxon>
        <taxon>Bacillati</taxon>
        <taxon>Bacillota</taxon>
        <taxon>Negativicutes</taxon>
        <taxon>Selenomonadales</taxon>
        <taxon>Sporomusaceae</taxon>
        <taxon>Pelosinus</taxon>
    </lineage>
</organism>
<dbReference type="InterPro" id="IPR027417">
    <property type="entry name" value="P-loop_NTPase"/>
</dbReference>
<keyword evidence="4" id="KW-0804">Transcription</keyword>
<dbReference type="PANTHER" id="PTHR32071">
    <property type="entry name" value="TRANSCRIPTIONAL REGULATORY PROTEIN"/>
    <property type="match status" value="1"/>
</dbReference>
<dbReference type="SUPFAM" id="SSF55785">
    <property type="entry name" value="PYP-like sensor domain (PAS domain)"/>
    <property type="match status" value="1"/>
</dbReference>
<dbReference type="PROSITE" id="PS50045">
    <property type="entry name" value="SIGMA54_INTERACT_4"/>
    <property type="match status" value="1"/>
</dbReference>
<dbReference type="Pfam" id="PF00158">
    <property type="entry name" value="Sigma54_activat"/>
    <property type="match status" value="1"/>
</dbReference>
<dbReference type="Gene3D" id="1.10.10.60">
    <property type="entry name" value="Homeodomain-like"/>
    <property type="match status" value="1"/>
</dbReference>
<dbReference type="AlphaFoldDB" id="A0A1I4NMQ4"/>
<dbReference type="InterPro" id="IPR000014">
    <property type="entry name" value="PAS"/>
</dbReference>
<dbReference type="RefSeq" id="WP_090942071.1">
    <property type="nucleotide sequence ID" value="NZ_FOTS01000049.1"/>
</dbReference>
<dbReference type="InterPro" id="IPR035965">
    <property type="entry name" value="PAS-like_dom_sf"/>
</dbReference>
<dbReference type="Pfam" id="PF25601">
    <property type="entry name" value="AAA_lid_14"/>
    <property type="match status" value="1"/>
</dbReference>
<dbReference type="SMART" id="SM00091">
    <property type="entry name" value="PAS"/>
    <property type="match status" value="1"/>
</dbReference>
<feature type="domain" description="Sigma-54 factor interaction" evidence="5">
    <location>
        <begin position="160"/>
        <end position="389"/>
    </location>
</feature>
<dbReference type="PROSITE" id="PS50112">
    <property type="entry name" value="PAS"/>
    <property type="match status" value="1"/>
</dbReference>
<keyword evidence="8" id="KW-1185">Reference proteome</keyword>
<reference evidence="8" key="1">
    <citation type="submission" date="2016-10" db="EMBL/GenBank/DDBJ databases">
        <authorList>
            <person name="Varghese N."/>
            <person name="Submissions S."/>
        </authorList>
    </citation>
    <scope>NUCLEOTIDE SEQUENCE [LARGE SCALE GENOMIC DNA]</scope>
    <source>
        <strain evidence="8">DSM 13327</strain>
    </source>
</reference>
<dbReference type="InterPro" id="IPR002078">
    <property type="entry name" value="Sigma_54_int"/>
</dbReference>
<evidence type="ECO:0000259" key="5">
    <source>
        <dbReference type="PROSITE" id="PS50045"/>
    </source>
</evidence>
<dbReference type="InterPro" id="IPR013767">
    <property type="entry name" value="PAS_fold"/>
</dbReference>